<organism evidence="1 2">
    <name type="scientific">Gigaspora rosea</name>
    <dbReference type="NCBI Taxonomy" id="44941"/>
    <lineage>
        <taxon>Eukaryota</taxon>
        <taxon>Fungi</taxon>
        <taxon>Fungi incertae sedis</taxon>
        <taxon>Mucoromycota</taxon>
        <taxon>Glomeromycotina</taxon>
        <taxon>Glomeromycetes</taxon>
        <taxon>Diversisporales</taxon>
        <taxon>Gigasporaceae</taxon>
        <taxon>Gigaspora</taxon>
    </lineage>
</organism>
<evidence type="ECO:0000313" key="2">
    <source>
        <dbReference type="Proteomes" id="UP000266673"/>
    </source>
</evidence>
<reference evidence="1 2" key="1">
    <citation type="submission" date="2018-06" db="EMBL/GenBank/DDBJ databases">
        <title>Comparative genomics reveals the genomic features of Rhizophagus irregularis, R. cerebriforme, R. diaphanum and Gigaspora rosea, and their symbiotic lifestyle signature.</title>
        <authorList>
            <person name="Morin E."/>
            <person name="San Clemente H."/>
            <person name="Chen E.C.H."/>
            <person name="De La Providencia I."/>
            <person name="Hainaut M."/>
            <person name="Kuo A."/>
            <person name="Kohler A."/>
            <person name="Murat C."/>
            <person name="Tang N."/>
            <person name="Roy S."/>
            <person name="Loubradou J."/>
            <person name="Henrissat B."/>
            <person name="Grigoriev I.V."/>
            <person name="Corradi N."/>
            <person name="Roux C."/>
            <person name="Martin F.M."/>
        </authorList>
    </citation>
    <scope>NUCLEOTIDE SEQUENCE [LARGE SCALE GENOMIC DNA]</scope>
    <source>
        <strain evidence="1 2">DAOM 194757</strain>
    </source>
</reference>
<dbReference type="EMBL" id="QKWP01001934">
    <property type="protein sequence ID" value="RIB05716.1"/>
    <property type="molecule type" value="Genomic_DNA"/>
</dbReference>
<protein>
    <submittedName>
        <fullName evidence="1">Uncharacterized protein</fullName>
    </submittedName>
</protein>
<proteinExistence type="predicted"/>
<comment type="caution">
    <text evidence="1">The sequence shown here is derived from an EMBL/GenBank/DDBJ whole genome shotgun (WGS) entry which is preliminary data.</text>
</comment>
<name>A0A397UF17_9GLOM</name>
<dbReference type="OrthoDB" id="2466653at2759"/>
<dbReference type="Proteomes" id="UP000266673">
    <property type="component" value="Unassembled WGS sequence"/>
</dbReference>
<accession>A0A397UF17</accession>
<gene>
    <name evidence="1" type="ORF">C2G38_2218920</name>
</gene>
<evidence type="ECO:0000313" key="1">
    <source>
        <dbReference type="EMBL" id="RIB05716.1"/>
    </source>
</evidence>
<sequence>METSGCTGCGGVKPVSEFVRPGVTGEIKQFLNLDNFDTIEPSDLCSHFVQILDNHSAQPEDPFQFQCDINISTFDKSPKEIAEELVELIEDVDEFA</sequence>
<dbReference type="AlphaFoldDB" id="A0A397UF17"/>
<keyword evidence="2" id="KW-1185">Reference proteome</keyword>